<proteinExistence type="predicted"/>
<accession>A0AAV9GS38</accession>
<evidence type="ECO:0000313" key="1">
    <source>
        <dbReference type="EMBL" id="KAK4451196.1"/>
    </source>
</evidence>
<evidence type="ECO:0000313" key="2">
    <source>
        <dbReference type="Proteomes" id="UP001321760"/>
    </source>
</evidence>
<dbReference type="Proteomes" id="UP001321760">
    <property type="component" value="Unassembled WGS sequence"/>
</dbReference>
<comment type="caution">
    <text evidence="1">The sequence shown here is derived from an EMBL/GenBank/DDBJ whole genome shotgun (WGS) entry which is preliminary data.</text>
</comment>
<name>A0AAV9GS38_9PEZI</name>
<reference evidence="1" key="1">
    <citation type="journal article" date="2023" name="Mol. Phylogenet. Evol.">
        <title>Genome-scale phylogeny and comparative genomics of the fungal order Sordariales.</title>
        <authorList>
            <person name="Hensen N."/>
            <person name="Bonometti L."/>
            <person name="Westerberg I."/>
            <person name="Brannstrom I.O."/>
            <person name="Guillou S."/>
            <person name="Cros-Aarteil S."/>
            <person name="Calhoun S."/>
            <person name="Haridas S."/>
            <person name="Kuo A."/>
            <person name="Mondo S."/>
            <person name="Pangilinan J."/>
            <person name="Riley R."/>
            <person name="LaButti K."/>
            <person name="Andreopoulos B."/>
            <person name="Lipzen A."/>
            <person name="Chen C."/>
            <person name="Yan M."/>
            <person name="Daum C."/>
            <person name="Ng V."/>
            <person name="Clum A."/>
            <person name="Steindorff A."/>
            <person name="Ohm R.A."/>
            <person name="Martin F."/>
            <person name="Silar P."/>
            <person name="Natvig D.O."/>
            <person name="Lalanne C."/>
            <person name="Gautier V."/>
            <person name="Ament-Velasquez S.L."/>
            <person name="Kruys A."/>
            <person name="Hutchinson M.I."/>
            <person name="Powell A.J."/>
            <person name="Barry K."/>
            <person name="Miller A.N."/>
            <person name="Grigoriev I.V."/>
            <person name="Debuchy R."/>
            <person name="Gladieux P."/>
            <person name="Hiltunen Thoren M."/>
            <person name="Johannesson H."/>
        </authorList>
    </citation>
    <scope>NUCLEOTIDE SEQUENCE</scope>
    <source>
        <strain evidence="1">PSN243</strain>
    </source>
</reference>
<sequence>MTPPWTLHPDTPVPDIPDEIIRALYPQLLAKREKCFDPGPYCTLLNTTESLPFSEPSDVHALATYFEEFFFYEIAEKICELILGQEEAHKIRESIPVTHRVGLHLPPRRERVNFTIHPQIVQDFLEAWQRGLFYGDVKQLWTENYTGGSWIYQNLVLFANLRCDFLREAVFNPFFERFAVVFVMMRTRAGDLEPGECHVQHVECHGINFDVVMRCAEDGEVSGAVVIVGPVAYDQ</sequence>
<organism evidence="1 2">
    <name type="scientific">Podospora aff. communis PSN243</name>
    <dbReference type="NCBI Taxonomy" id="3040156"/>
    <lineage>
        <taxon>Eukaryota</taxon>
        <taxon>Fungi</taxon>
        <taxon>Dikarya</taxon>
        <taxon>Ascomycota</taxon>
        <taxon>Pezizomycotina</taxon>
        <taxon>Sordariomycetes</taxon>
        <taxon>Sordariomycetidae</taxon>
        <taxon>Sordariales</taxon>
        <taxon>Podosporaceae</taxon>
        <taxon>Podospora</taxon>
    </lineage>
</organism>
<dbReference type="AlphaFoldDB" id="A0AAV9GS38"/>
<dbReference type="EMBL" id="MU865929">
    <property type="protein sequence ID" value="KAK4451196.1"/>
    <property type="molecule type" value="Genomic_DNA"/>
</dbReference>
<gene>
    <name evidence="1" type="ORF">QBC34DRAFT_378523</name>
</gene>
<keyword evidence="2" id="KW-1185">Reference proteome</keyword>
<protein>
    <submittedName>
        <fullName evidence="1">Uncharacterized protein</fullName>
    </submittedName>
</protein>
<reference evidence="1" key="2">
    <citation type="submission" date="2023-05" db="EMBL/GenBank/DDBJ databases">
        <authorList>
            <consortium name="Lawrence Berkeley National Laboratory"/>
            <person name="Steindorff A."/>
            <person name="Hensen N."/>
            <person name="Bonometti L."/>
            <person name="Westerberg I."/>
            <person name="Brannstrom I.O."/>
            <person name="Guillou S."/>
            <person name="Cros-Aarteil S."/>
            <person name="Calhoun S."/>
            <person name="Haridas S."/>
            <person name="Kuo A."/>
            <person name="Mondo S."/>
            <person name="Pangilinan J."/>
            <person name="Riley R."/>
            <person name="Labutti K."/>
            <person name="Andreopoulos B."/>
            <person name="Lipzen A."/>
            <person name="Chen C."/>
            <person name="Yanf M."/>
            <person name="Daum C."/>
            <person name="Ng V."/>
            <person name="Clum A."/>
            <person name="Ohm R."/>
            <person name="Martin F."/>
            <person name="Silar P."/>
            <person name="Natvig D."/>
            <person name="Lalanne C."/>
            <person name="Gautier V."/>
            <person name="Ament-Velasquez S.L."/>
            <person name="Kruys A."/>
            <person name="Hutchinson M.I."/>
            <person name="Powell A.J."/>
            <person name="Barry K."/>
            <person name="Miller A.N."/>
            <person name="Grigoriev I.V."/>
            <person name="Debuchy R."/>
            <person name="Gladieux P."/>
            <person name="Thoren M.H."/>
            <person name="Johannesson H."/>
        </authorList>
    </citation>
    <scope>NUCLEOTIDE SEQUENCE</scope>
    <source>
        <strain evidence="1">PSN243</strain>
    </source>
</reference>